<accession>A0ABP4X217</accession>
<dbReference type="Gene3D" id="3.90.1200.10">
    <property type="match status" value="1"/>
</dbReference>
<feature type="domain" description="Aminoglycoside phosphotransferase" evidence="1">
    <location>
        <begin position="75"/>
        <end position="253"/>
    </location>
</feature>
<name>A0ABP4X217_9ACTN</name>
<dbReference type="SUPFAM" id="SSF56112">
    <property type="entry name" value="Protein kinase-like (PK-like)"/>
    <property type="match status" value="1"/>
</dbReference>
<proteinExistence type="predicted"/>
<comment type="caution">
    <text evidence="2">The sequence shown here is derived from an EMBL/GenBank/DDBJ whole genome shotgun (WGS) entry which is preliminary data.</text>
</comment>
<reference evidence="3" key="1">
    <citation type="journal article" date="2019" name="Int. J. Syst. Evol. Microbiol.">
        <title>The Global Catalogue of Microorganisms (GCM) 10K type strain sequencing project: providing services to taxonomists for standard genome sequencing and annotation.</title>
        <authorList>
            <consortium name="The Broad Institute Genomics Platform"/>
            <consortium name="The Broad Institute Genome Sequencing Center for Infectious Disease"/>
            <person name="Wu L."/>
            <person name="Ma J."/>
        </authorList>
    </citation>
    <scope>NUCLEOTIDE SEQUENCE [LARGE SCALE GENOMIC DNA]</scope>
    <source>
        <strain evidence="3">JCM 13249</strain>
    </source>
</reference>
<dbReference type="EMBL" id="BAAALS010000022">
    <property type="protein sequence ID" value="GAA1766007.1"/>
    <property type="molecule type" value="Genomic_DNA"/>
</dbReference>
<dbReference type="InterPro" id="IPR002575">
    <property type="entry name" value="Aminoglycoside_PTrfase"/>
</dbReference>
<organism evidence="2 3">
    <name type="scientific">Luedemannella helvata</name>
    <dbReference type="NCBI Taxonomy" id="349315"/>
    <lineage>
        <taxon>Bacteria</taxon>
        <taxon>Bacillati</taxon>
        <taxon>Actinomycetota</taxon>
        <taxon>Actinomycetes</taxon>
        <taxon>Micromonosporales</taxon>
        <taxon>Micromonosporaceae</taxon>
        <taxon>Luedemannella</taxon>
    </lineage>
</organism>
<dbReference type="Pfam" id="PF01636">
    <property type="entry name" value="APH"/>
    <property type="match status" value="1"/>
</dbReference>
<protein>
    <submittedName>
        <fullName evidence="2">Aminoglycoside phosphotransferase family protein</fullName>
    </submittedName>
</protein>
<sequence length="315" mass="32122">MPVGAARQTGRVTEAPLLDALGGVGRRYAGPDADVVPLPRADQRPAAGAVLVRCGAVVVKAHAPGTDRAALRVRLAAAAGTPLAEVLLAPLETEPIAVGGRLVSVWPYGRPVAVDPARVPWVEAATLLARLHTLTPPAGGLPACGAARRSADNVGALRDGGRAQAVVAAAWRTVPDWARGDAAPPGPLTVVHGDWHLGQLVARDGGWRLIDVDDLGVGPPVWDFARLAALRALGVVLEDEFRGFLDAYWAAGGPALRPGGGTAEDPAGWTALDAVTRAAVVSMAAKRAGAPAGGYPDALEGHLLRACAQIAACPT</sequence>
<dbReference type="InterPro" id="IPR011009">
    <property type="entry name" value="Kinase-like_dom_sf"/>
</dbReference>
<evidence type="ECO:0000313" key="3">
    <source>
        <dbReference type="Proteomes" id="UP001500655"/>
    </source>
</evidence>
<gene>
    <name evidence="2" type="ORF">GCM10009681_41320</name>
</gene>
<dbReference type="Proteomes" id="UP001500655">
    <property type="component" value="Unassembled WGS sequence"/>
</dbReference>
<evidence type="ECO:0000259" key="1">
    <source>
        <dbReference type="Pfam" id="PF01636"/>
    </source>
</evidence>
<keyword evidence="3" id="KW-1185">Reference proteome</keyword>
<evidence type="ECO:0000313" key="2">
    <source>
        <dbReference type="EMBL" id="GAA1766007.1"/>
    </source>
</evidence>